<evidence type="ECO:0000256" key="5">
    <source>
        <dbReference type="PROSITE-ProRule" id="PRU00169"/>
    </source>
</evidence>
<evidence type="ECO:0000313" key="7">
    <source>
        <dbReference type="EMBL" id="RGB71148.1"/>
    </source>
</evidence>
<gene>
    <name evidence="7" type="ORF">DW070_17470</name>
</gene>
<dbReference type="Proteomes" id="UP000260773">
    <property type="component" value="Unassembled WGS sequence"/>
</dbReference>
<proteinExistence type="predicted"/>
<dbReference type="EMBL" id="QVEP01000110">
    <property type="protein sequence ID" value="RGB71148.1"/>
    <property type="molecule type" value="Genomic_DNA"/>
</dbReference>
<feature type="domain" description="Response regulatory" evidence="6">
    <location>
        <begin position="1"/>
        <end position="49"/>
    </location>
</feature>
<protein>
    <recommendedName>
        <fullName evidence="1">Stage 0 sporulation protein A homolog</fullName>
    </recommendedName>
</protein>
<evidence type="ECO:0000256" key="1">
    <source>
        <dbReference type="ARBA" id="ARBA00018672"/>
    </source>
</evidence>
<evidence type="ECO:0000256" key="4">
    <source>
        <dbReference type="ARBA" id="ARBA00024867"/>
    </source>
</evidence>
<evidence type="ECO:0000256" key="3">
    <source>
        <dbReference type="ARBA" id="ARBA00023012"/>
    </source>
</evidence>
<dbReference type="PROSITE" id="PS50110">
    <property type="entry name" value="RESPONSE_REGULATORY"/>
    <property type="match status" value="1"/>
</dbReference>
<keyword evidence="2" id="KW-0597">Phosphoprotein</keyword>
<dbReference type="InterPro" id="IPR011006">
    <property type="entry name" value="CheY-like_superfamily"/>
</dbReference>
<keyword evidence="3" id="KW-0902">Two-component regulatory system</keyword>
<evidence type="ECO:0000313" key="8">
    <source>
        <dbReference type="Proteomes" id="UP000260773"/>
    </source>
</evidence>
<evidence type="ECO:0000259" key="6">
    <source>
        <dbReference type="PROSITE" id="PS50110"/>
    </source>
</evidence>
<dbReference type="GO" id="GO:0000160">
    <property type="term" value="P:phosphorelay signal transduction system"/>
    <property type="evidence" value="ECO:0007669"/>
    <property type="project" value="UniProtKB-KW"/>
</dbReference>
<name>A0A3E2TBG1_9FIRM</name>
<sequence>MSYKASSEIPIIALTANSYQEDIRKCLDAGMNIHLSKPIEIKKPLQQYF</sequence>
<comment type="function">
    <text evidence="4">May play the central regulatory role in sporulation. It may be an element of the effector pathway responsible for the activation of sporulation genes in response to nutritional stress. Spo0A may act in concert with spo0H (a sigma factor) to control the expression of some genes that are critical to the sporulation process.</text>
</comment>
<dbReference type="PANTHER" id="PTHR45339:SF1">
    <property type="entry name" value="HYBRID SIGNAL TRANSDUCTION HISTIDINE KINASE J"/>
    <property type="match status" value="1"/>
</dbReference>
<dbReference type="AlphaFoldDB" id="A0A3E2TBG1"/>
<evidence type="ECO:0000256" key="2">
    <source>
        <dbReference type="ARBA" id="ARBA00022553"/>
    </source>
</evidence>
<dbReference type="Gene3D" id="3.40.50.2300">
    <property type="match status" value="1"/>
</dbReference>
<dbReference type="SUPFAM" id="SSF52172">
    <property type="entry name" value="CheY-like"/>
    <property type="match status" value="1"/>
</dbReference>
<reference evidence="7 8" key="1">
    <citation type="submission" date="2018-08" db="EMBL/GenBank/DDBJ databases">
        <title>A genome reference for cultivated species of the human gut microbiota.</title>
        <authorList>
            <person name="Zou Y."/>
            <person name="Xue W."/>
            <person name="Luo G."/>
        </authorList>
    </citation>
    <scope>NUCLEOTIDE SEQUENCE [LARGE SCALE GENOMIC DNA]</scope>
    <source>
        <strain evidence="7 8">AF45-17</strain>
    </source>
</reference>
<dbReference type="PANTHER" id="PTHR45339">
    <property type="entry name" value="HYBRID SIGNAL TRANSDUCTION HISTIDINE KINASE J"/>
    <property type="match status" value="1"/>
</dbReference>
<accession>A0A3E2TBG1</accession>
<organism evidence="7 8">
    <name type="scientific">Coprococcus catus</name>
    <dbReference type="NCBI Taxonomy" id="116085"/>
    <lineage>
        <taxon>Bacteria</taxon>
        <taxon>Bacillati</taxon>
        <taxon>Bacillota</taxon>
        <taxon>Clostridia</taxon>
        <taxon>Lachnospirales</taxon>
        <taxon>Lachnospiraceae</taxon>
        <taxon>Coprococcus</taxon>
    </lineage>
</organism>
<dbReference type="InterPro" id="IPR001789">
    <property type="entry name" value="Sig_transdc_resp-reg_receiver"/>
</dbReference>
<comment type="caution">
    <text evidence="7">The sequence shown here is derived from an EMBL/GenBank/DDBJ whole genome shotgun (WGS) entry which is preliminary data.</text>
</comment>
<comment type="caution">
    <text evidence="5">Lacks conserved residue(s) required for the propagation of feature annotation.</text>
</comment>